<evidence type="ECO:0000313" key="1">
    <source>
        <dbReference type="EMBL" id="KAF0393035.1"/>
    </source>
</evidence>
<sequence>MSSFQDVNNALEPFNMTLENSQTFPRMLRGVENRILEFEIENVTFHCELPVPNKFPFKSNGSKKLNDYTIFRTVLQQHLQNQSDKLKISRIQNVEISSLSGKIWKNSSKTFKDMFKKYAEEVNESRVRNSERKLNIVNIDPTCKKKKSKKENKIKERKSHGYSVIIEKMAQPNVAASIINGTNFTNNQIVSSNSGNNQIMSSNSSNNQIMSSNSSIINGTDFMSSNSGNNQIMGSNSSNNQILISNSGNINGVKQVSQMVNLNFPEHSTQTCIVSPDAYTQPPTSFGYDLFPNEMNAFLDGIPFDNFSHSDINGEKMNSSFQQIHSEHLSPIPLNDKYPYIPLFRQTMSPLLENSYYDIIDGIPVDNYNSQYNANIEYAKLLTNEMDTKCVNSIDLQQINSMSYIDVPSEITPTGISPIEYSQTHLLYSPSLIPELSLLGGGSNDFMNIEMDNFVFSHNPS</sequence>
<dbReference type="OrthoDB" id="2368877at2759"/>
<evidence type="ECO:0000313" key="2">
    <source>
        <dbReference type="Proteomes" id="UP000439903"/>
    </source>
</evidence>
<dbReference type="SUPFAM" id="SSF47095">
    <property type="entry name" value="HMG-box"/>
    <property type="match status" value="1"/>
</dbReference>
<dbReference type="AlphaFoldDB" id="A0A8H3X3J8"/>
<accession>A0A8H3X3J8</accession>
<protein>
    <submittedName>
        <fullName evidence="1">Uncharacterized protein</fullName>
    </submittedName>
</protein>
<dbReference type="Proteomes" id="UP000439903">
    <property type="component" value="Unassembled WGS sequence"/>
</dbReference>
<gene>
    <name evidence="1" type="ORF">F8M41_010448</name>
</gene>
<keyword evidence="2" id="KW-1185">Reference proteome</keyword>
<dbReference type="InterPro" id="IPR036910">
    <property type="entry name" value="HMG_box_dom_sf"/>
</dbReference>
<reference evidence="1 2" key="1">
    <citation type="journal article" date="2019" name="Environ. Microbiol.">
        <title>At the nexus of three kingdoms: the genome of the mycorrhizal fungus Gigaspora margarita provides insights into plant, endobacterial and fungal interactions.</title>
        <authorList>
            <person name="Venice F."/>
            <person name="Ghignone S."/>
            <person name="Salvioli di Fossalunga A."/>
            <person name="Amselem J."/>
            <person name="Novero M."/>
            <person name="Xianan X."/>
            <person name="Sedzielewska Toro K."/>
            <person name="Morin E."/>
            <person name="Lipzen A."/>
            <person name="Grigoriev I.V."/>
            <person name="Henrissat B."/>
            <person name="Martin F.M."/>
            <person name="Bonfante P."/>
        </authorList>
    </citation>
    <scope>NUCLEOTIDE SEQUENCE [LARGE SCALE GENOMIC DNA]</scope>
    <source>
        <strain evidence="1 2">BEG34</strain>
    </source>
</reference>
<proteinExistence type="predicted"/>
<name>A0A8H3X3J8_GIGMA</name>
<dbReference type="EMBL" id="WTPW01002177">
    <property type="protein sequence ID" value="KAF0393035.1"/>
    <property type="molecule type" value="Genomic_DNA"/>
</dbReference>
<organism evidence="1 2">
    <name type="scientific">Gigaspora margarita</name>
    <dbReference type="NCBI Taxonomy" id="4874"/>
    <lineage>
        <taxon>Eukaryota</taxon>
        <taxon>Fungi</taxon>
        <taxon>Fungi incertae sedis</taxon>
        <taxon>Mucoromycota</taxon>
        <taxon>Glomeromycotina</taxon>
        <taxon>Glomeromycetes</taxon>
        <taxon>Diversisporales</taxon>
        <taxon>Gigasporaceae</taxon>
        <taxon>Gigaspora</taxon>
    </lineage>
</organism>
<comment type="caution">
    <text evidence="1">The sequence shown here is derived from an EMBL/GenBank/DDBJ whole genome shotgun (WGS) entry which is preliminary data.</text>
</comment>